<gene>
    <name evidence="1" type="ORF">M5598_09460</name>
</gene>
<organism evidence="1 2">
    <name type="scientific">Vibrio parahaemolyticus</name>
    <dbReference type="NCBI Taxonomy" id="670"/>
    <lineage>
        <taxon>Bacteria</taxon>
        <taxon>Pseudomonadati</taxon>
        <taxon>Pseudomonadota</taxon>
        <taxon>Gammaproteobacteria</taxon>
        <taxon>Vibrionales</taxon>
        <taxon>Vibrionaceae</taxon>
        <taxon>Vibrio</taxon>
    </lineage>
</organism>
<dbReference type="NCBIfam" id="TIGR04498">
    <property type="entry name" value="AbiV_defense"/>
    <property type="match status" value="1"/>
</dbReference>
<dbReference type="EMBL" id="CP097355">
    <property type="protein sequence ID" value="UYV25292.1"/>
    <property type="molecule type" value="Genomic_DNA"/>
</dbReference>
<protein>
    <submittedName>
        <fullName evidence="1">AbiV family abortive infection protein</fullName>
    </submittedName>
</protein>
<proteinExistence type="predicted"/>
<reference evidence="1" key="1">
    <citation type="submission" date="2022-05" db="EMBL/GenBank/DDBJ databases">
        <title>Megaplasmid of Vibrio parahaemolyticus.</title>
        <authorList>
            <person name="Strauch E."/>
            <person name="Borowiak M."/>
        </authorList>
    </citation>
    <scope>NUCLEOTIDE SEQUENCE</scope>
    <source>
        <strain evidence="1">16-VB00198</strain>
    </source>
</reference>
<dbReference type="Proteomes" id="UP001163036">
    <property type="component" value="Chromosome 1"/>
</dbReference>
<accession>A0AA46UGI2</accession>
<evidence type="ECO:0000313" key="1">
    <source>
        <dbReference type="EMBL" id="UYV25292.1"/>
    </source>
</evidence>
<dbReference type="RefSeq" id="WP_069529011.1">
    <property type="nucleotide sequence ID" value="NZ_CP097355.1"/>
</dbReference>
<dbReference type="AlphaFoldDB" id="A0AA46UGI2"/>
<evidence type="ECO:0000313" key="2">
    <source>
        <dbReference type="Proteomes" id="UP001163036"/>
    </source>
</evidence>
<name>A0AA46UGI2_VIBPH</name>
<dbReference type="Pfam" id="PF18728">
    <property type="entry name" value="HEPN_AbiV"/>
    <property type="match status" value="1"/>
</dbReference>
<dbReference type="InterPro" id="IPR030987">
    <property type="entry name" value="AbiV"/>
</dbReference>
<sequence>MYSDKQLREMSKKAYDNACELVEDAKILLSNSRYPRAYVLAHLATEEIAKLPIIFGVRVRLKNKDNIDWKHFRSRLNGHQSKLKSIALFDYMNDHVDLINDADLDLYKKQLSHVKKYDDLKNIGLYSGIYENQVYKPNEQIDPALAKAMLQLSLGRLRCLENRWSGMINSEMPQNGYVFDEVLRNFQPSSTNS</sequence>